<keyword evidence="2" id="KW-0732">Signal</keyword>
<feature type="signal peptide" evidence="2">
    <location>
        <begin position="1"/>
        <end position="21"/>
    </location>
</feature>
<feature type="compositionally biased region" description="Gly residues" evidence="1">
    <location>
        <begin position="75"/>
        <end position="90"/>
    </location>
</feature>
<evidence type="ECO:0000256" key="2">
    <source>
        <dbReference type="SAM" id="SignalP"/>
    </source>
</evidence>
<dbReference type="PROSITE" id="PS51257">
    <property type="entry name" value="PROKAR_LIPOPROTEIN"/>
    <property type="match status" value="1"/>
</dbReference>
<feature type="compositionally biased region" description="Low complexity" evidence="1">
    <location>
        <begin position="30"/>
        <end position="48"/>
    </location>
</feature>
<dbReference type="EMBL" id="JAAVJD010000012">
    <property type="protein sequence ID" value="NJQ04692.1"/>
    <property type="molecule type" value="Genomic_DNA"/>
</dbReference>
<feature type="compositionally biased region" description="Basic and acidic residues" evidence="1">
    <location>
        <begin position="51"/>
        <end position="66"/>
    </location>
</feature>
<sequence length="184" mass="18237">MRTRHGGRALAAALLAAALLAGCGSGPDGGESPAAPAGSAAEGDAAPEVPDADRDAESPDDAREPDADGSDGSDGSDGTGGADAGGGPSGEGAVDEEGARHGETVPEVPLEFSEDQREFLDAQESPRGADPGALLLLGEEACERLGYLSRHAPEAIAEAVEDGEIPGAEEAVAHLCPEHAPLMP</sequence>
<proteinExistence type="predicted"/>
<accession>A0A7X6CY49</accession>
<reference evidence="3 4" key="1">
    <citation type="submission" date="2020-03" db="EMBL/GenBank/DDBJ databases">
        <title>Draft genome of Streptomyces sp. ventii, isolated from the Axial Seamount in the Pacific Ocean, and resequencing of the two type strains Streptomyces lonarensis strain NCL 716 and Streptomyces bohaiensis strain 11A07.</title>
        <authorList>
            <person name="Loughran R.M."/>
            <person name="Pfannmuller K.M."/>
            <person name="Wasson B.J."/>
            <person name="Deadmond M.C."/>
            <person name="Paddock B.E."/>
            <person name="Koyack M.J."/>
            <person name="Gallegos D.A."/>
            <person name="Mitchell E.A."/>
            <person name="Ushijima B."/>
            <person name="Saw J.H."/>
            <person name="Mcphail K.L."/>
            <person name="Videau P."/>
        </authorList>
    </citation>
    <scope>NUCLEOTIDE SEQUENCE [LARGE SCALE GENOMIC DNA]</scope>
    <source>
        <strain evidence="3 4">NCL716</strain>
    </source>
</reference>
<feature type="region of interest" description="Disordered" evidence="1">
    <location>
        <begin position="21"/>
        <end position="131"/>
    </location>
</feature>
<evidence type="ECO:0008006" key="5">
    <source>
        <dbReference type="Google" id="ProtNLM"/>
    </source>
</evidence>
<dbReference type="RefSeq" id="WP_167967992.1">
    <property type="nucleotide sequence ID" value="NZ_BHZG01000068.1"/>
</dbReference>
<evidence type="ECO:0000256" key="1">
    <source>
        <dbReference type="SAM" id="MobiDB-lite"/>
    </source>
</evidence>
<dbReference type="AlphaFoldDB" id="A0A7X6CY49"/>
<keyword evidence="4" id="KW-1185">Reference proteome</keyword>
<evidence type="ECO:0000313" key="4">
    <source>
        <dbReference type="Proteomes" id="UP000578686"/>
    </source>
</evidence>
<gene>
    <name evidence="3" type="ORF">HCN56_03605</name>
</gene>
<organism evidence="3 4">
    <name type="scientific">Streptomyces lonarensis</name>
    <dbReference type="NCBI Taxonomy" id="700599"/>
    <lineage>
        <taxon>Bacteria</taxon>
        <taxon>Bacillati</taxon>
        <taxon>Actinomycetota</taxon>
        <taxon>Actinomycetes</taxon>
        <taxon>Kitasatosporales</taxon>
        <taxon>Streptomycetaceae</taxon>
        <taxon>Streptomyces</taxon>
    </lineage>
</organism>
<name>A0A7X6CY49_9ACTN</name>
<protein>
    <recommendedName>
        <fullName evidence="5">DUF732 domain-containing protein</fullName>
    </recommendedName>
</protein>
<comment type="caution">
    <text evidence="3">The sequence shown here is derived from an EMBL/GenBank/DDBJ whole genome shotgun (WGS) entry which is preliminary data.</text>
</comment>
<feature type="chain" id="PRO_5039526882" description="DUF732 domain-containing protein" evidence="2">
    <location>
        <begin position="22"/>
        <end position="184"/>
    </location>
</feature>
<dbReference type="Proteomes" id="UP000578686">
    <property type="component" value="Unassembled WGS sequence"/>
</dbReference>
<evidence type="ECO:0000313" key="3">
    <source>
        <dbReference type="EMBL" id="NJQ04692.1"/>
    </source>
</evidence>